<evidence type="ECO:0000313" key="1">
    <source>
        <dbReference type="EMBL" id="KIK52582.1"/>
    </source>
</evidence>
<organism evidence="1 2">
    <name type="scientific">Collybiopsis luxurians FD-317 M1</name>
    <dbReference type="NCBI Taxonomy" id="944289"/>
    <lineage>
        <taxon>Eukaryota</taxon>
        <taxon>Fungi</taxon>
        <taxon>Dikarya</taxon>
        <taxon>Basidiomycota</taxon>
        <taxon>Agaricomycotina</taxon>
        <taxon>Agaricomycetes</taxon>
        <taxon>Agaricomycetidae</taxon>
        <taxon>Agaricales</taxon>
        <taxon>Marasmiineae</taxon>
        <taxon>Omphalotaceae</taxon>
        <taxon>Collybiopsis</taxon>
        <taxon>Collybiopsis luxurians</taxon>
    </lineage>
</organism>
<gene>
    <name evidence="1" type="ORF">GYMLUDRAFT_179976</name>
</gene>
<keyword evidence="2" id="KW-1185">Reference proteome</keyword>
<reference evidence="1 2" key="1">
    <citation type="submission" date="2014-04" db="EMBL/GenBank/DDBJ databases">
        <title>Evolutionary Origins and Diversification of the Mycorrhizal Mutualists.</title>
        <authorList>
            <consortium name="DOE Joint Genome Institute"/>
            <consortium name="Mycorrhizal Genomics Consortium"/>
            <person name="Kohler A."/>
            <person name="Kuo A."/>
            <person name="Nagy L.G."/>
            <person name="Floudas D."/>
            <person name="Copeland A."/>
            <person name="Barry K.W."/>
            <person name="Cichocki N."/>
            <person name="Veneault-Fourrey C."/>
            <person name="LaButti K."/>
            <person name="Lindquist E.A."/>
            <person name="Lipzen A."/>
            <person name="Lundell T."/>
            <person name="Morin E."/>
            <person name="Murat C."/>
            <person name="Riley R."/>
            <person name="Ohm R."/>
            <person name="Sun H."/>
            <person name="Tunlid A."/>
            <person name="Henrissat B."/>
            <person name="Grigoriev I.V."/>
            <person name="Hibbett D.S."/>
            <person name="Martin F."/>
        </authorList>
    </citation>
    <scope>NUCLEOTIDE SEQUENCE [LARGE SCALE GENOMIC DNA]</scope>
    <source>
        <strain evidence="1 2">FD-317 M1</strain>
    </source>
</reference>
<dbReference type="AlphaFoldDB" id="A0A0D0C440"/>
<dbReference type="EMBL" id="KN834840">
    <property type="protein sequence ID" value="KIK52582.1"/>
    <property type="molecule type" value="Genomic_DNA"/>
</dbReference>
<sequence>ASNSLKEVRVLIEELEHSLQDWHSRYPDTSPIRIDNESAFLDPGKNYLIPTLIAYSLALSQQLFAGASELSTNVTLQILHLYGTAIAALGGQPNFLQTRAIDTIPSQIGTVENRFNFGIETVIYAVCPCCNYPYDPQSSPTSTNATYPTVCTNRSPPSSPPCNTPLLDQTGSPLKAYEYYPFPQWFAQFVAQLEIQQYAKAFCNEVQNNPIAPADKVHTWDGDIYRVLLGPDGKLFTDGGDEGHFLWLLHVDFFNSEGSTGRGKDRSTGLTSIRCVNLPYHLREDINNVYIPGFWRGPKEPSAVNAQLAPLLKPVISDFEKAYTHRIRCHGSPQSTNPTVLGNQCTFRSMIAGACLDLKAARPVSGLLNVTSHHICSTCNIFHKDSLLRTDYENWSPANDKFLWEGMQKWREAQTDKEREIIENYYGTRCSAMEILEYFKFSLQVISDPMHAFYHCIIHTYFRNALHLTTLSPNIPSPYPSNIAFYYDFSHPPRPNPIEISRACTSQEYLAYLEWHDLTGDDNQIRCDIVKGHQLLSQRRPTTSSERKKLLKKLNEIHWHLLLYICNDLWISPASDIIGKTEILKTEVTRKAMAESLLDWRRTKPVDSLLWPQIHSGEVLSRVHRCIREVLVPSWVAKPPFDTGLKSGGTLKANDWRLLITLYLPLALLSLWKEESPIRADNFANMQSILDNSMHLSCASLLMAKETVSLERRQSFLWHYKAHVGGLKEIFPGFGVPSHHIGFHVYDFIRLFGPVRNFWCFPGERLIGKLQKVPVNHRPGQSEITLLHSYAKGVGFHQWLLCPDCPPLLKQCYDLLNKAYHFSSDENPGANYFKKEEISSRPCSIT</sequence>
<name>A0A0D0C440_9AGAR</name>
<feature type="non-terminal residue" evidence="1">
    <location>
        <position position="846"/>
    </location>
</feature>
<dbReference type="OrthoDB" id="3269001at2759"/>
<dbReference type="Proteomes" id="UP000053593">
    <property type="component" value="Unassembled WGS sequence"/>
</dbReference>
<accession>A0A0D0C440</accession>
<dbReference type="HOGENOM" id="CLU_002101_4_0_1"/>
<evidence type="ECO:0000313" key="2">
    <source>
        <dbReference type="Proteomes" id="UP000053593"/>
    </source>
</evidence>
<protein>
    <submittedName>
        <fullName evidence="1">Uncharacterized protein</fullName>
    </submittedName>
</protein>
<proteinExistence type="predicted"/>